<feature type="compositionally biased region" description="Basic and acidic residues" evidence="1">
    <location>
        <begin position="62"/>
        <end position="79"/>
    </location>
</feature>
<feature type="region of interest" description="Disordered" evidence="1">
    <location>
        <begin position="915"/>
        <end position="947"/>
    </location>
</feature>
<feature type="region of interest" description="Disordered" evidence="1">
    <location>
        <begin position="495"/>
        <end position="516"/>
    </location>
</feature>
<evidence type="ECO:0000313" key="2">
    <source>
        <dbReference type="EMBL" id="PWN32901.1"/>
    </source>
</evidence>
<accession>A0A316V8V6</accession>
<feature type="compositionally biased region" description="Basic and acidic residues" evidence="1">
    <location>
        <begin position="435"/>
        <end position="461"/>
    </location>
</feature>
<feature type="region of interest" description="Disordered" evidence="1">
    <location>
        <begin position="29"/>
        <end position="123"/>
    </location>
</feature>
<reference evidence="2 3" key="1">
    <citation type="journal article" date="2018" name="Mol. Biol. Evol.">
        <title>Broad Genomic Sampling Reveals a Smut Pathogenic Ancestry of the Fungal Clade Ustilaginomycotina.</title>
        <authorList>
            <person name="Kijpornyongpan T."/>
            <person name="Mondo S.J."/>
            <person name="Barry K."/>
            <person name="Sandor L."/>
            <person name="Lee J."/>
            <person name="Lipzen A."/>
            <person name="Pangilinan J."/>
            <person name="LaButti K."/>
            <person name="Hainaut M."/>
            <person name="Henrissat B."/>
            <person name="Grigoriev I.V."/>
            <person name="Spatafora J.W."/>
            <person name="Aime M.C."/>
        </authorList>
    </citation>
    <scope>NUCLEOTIDE SEQUENCE [LARGE SCALE GENOMIC DNA]</scope>
    <source>
        <strain evidence="2 3">MCA 3882</strain>
    </source>
</reference>
<feature type="compositionally biased region" description="Low complexity" evidence="1">
    <location>
        <begin position="93"/>
        <end position="117"/>
    </location>
</feature>
<feature type="region of interest" description="Disordered" evidence="1">
    <location>
        <begin position="1011"/>
        <end position="1041"/>
    </location>
</feature>
<dbReference type="OrthoDB" id="10554231at2759"/>
<feature type="compositionally biased region" description="Polar residues" evidence="1">
    <location>
        <begin position="718"/>
        <end position="749"/>
    </location>
</feature>
<feature type="compositionally biased region" description="Polar residues" evidence="1">
    <location>
        <begin position="172"/>
        <end position="188"/>
    </location>
</feature>
<feature type="compositionally biased region" description="Basic residues" evidence="1">
    <location>
        <begin position="80"/>
        <end position="92"/>
    </location>
</feature>
<dbReference type="AlphaFoldDB" id="A0A316V8V6"/>
<feature type="compositionally biased region" description="Polar residues" evidence="1">
    <location>
        <begin position="600"/>
        <end position="616"/>
    </location>
</feature>
<feature type="compositionally biased region" description="Polar residues" evidence="1">
    <location>
        <begin position="236"/>
        <end position="245"/>
    </location>
</feature>
<feature type="compositionally biased region" description="Polar residues" evidence="1">
    <location>
        <begin position="33"/>
        <end position="44"/>
    </location>
</feature>
<feature type="region of interest" description="Disordered" evidence="1">
    <location>
        <begin position="718"/>
        <end position="780"/>
    </location>
</feature>
<evidence type="ECO:0000313" key="3">
    <source>
        <dbReference type="Proteomes" id="UP000245771"/>
    </source>
</evidence>
<feature type="compositionally biased region" description="Low complexity" evidence="1">
    <location>
        <begin position="630"/>
        <end position="648"/>
    </location>
</feature>
<dbReference type="RefSeq" id="XP_025353203.1">
    <property type="nucleotide sequence ID" value="XM_025502902.1"/>
</dbReference>
<sequence length="1041" mass="115388">MVGIDYTQAGWTREQEVTNALESLYGREAKTMSHASTSSKTTKNGYHHGTLDGIPGKRQSKRKDLMDALRNFKKEQEQQHHHKQSHHHHHKSSSSASSSVTGMASKSGGSVASSSTTHRSESHRALAALNEKKQLEKKLSQQFQQLASESIEKENMMHDSNAFFDNTKARRSTVSSSKTRQRPTSPSVPFNHGRTKSLLMQSTNFLRGANSTSLPTRPEYIEHERMASIPSDYSEPRSNSQSHLSIPTAPRQGRLSNEGNSRPSYEQDMQSALTYPNRGRASTSDEPRLSQDQYRQPSLYKSVSARKRSYTLADVNAGSKSPSFDEQLSNKHFQEPEVQHEILALPFGWTAEQDTGRLSDEFLTSVSHEDEGVEEDGEGMECLSADLLLPSSMASRNTYSSSRRSSAARRYASLFKNNRSEESLLSIARLDLGSEDHHSTNEHNSASDRTSKRDSVKHEKVTPLPPRRQARRARVQSTCDAKKETRMAINAVKNAQEVETSSKGLVRPSMTDRRPTYHTTTAAPLEVKRLQRRISESSLSSAKTFFPLHDVSIDSQETRTNNKRLSIEDTNALGIQSLAHQSETSLHSSSSRDNYHQRQDSISSTLPSLPSDQHMFSSGDEDETIDPTRVSISSTSSFVSSASGTNASHSTDGTSSREGPIGPIIVQPTRRSIKSQHLYIPDPVPIDKRLSQLSSPTSFASANSEVWGSCYSSTNSSDAITTKQFGAGDQTASARTSRRPSTATGSESGANVPPVPTLPEKYNAFYRGGKMTSNPQLQQKPSLRRFGSEMHVNTYESQSSAKGSYDDMALHSSVMKRSYTSPVMDRNDGSQDDDEGSICLETPTFGYVASFVTAANSTPRAQSGSMFQTPQWTSPHYSPSLAQPSMNGALDSRFTRPQFNVPAATRNSHIYGTLDPRLGIYRNPVSPKTKSTSDDEDEGEEEERKEKIISDWRANIEAMRKEQNKAVQNRFSHAANPSFGLGLSHVKMALAEQTHTLTKVKDIQAEQELLRSRPNAHRSSISQVMQNRRNSLRLNATKPRN</sequence>
<name>A0A316V8V6_9BASI</name>
<feature type="compositionally biased region" description="Polar residues" evidence="1">
    <location>
        <begin position="1017"/>
        <end position="1034"/>
    </location>
</feature>
<feature type="region of interest" description="Disordered" evidence="1">
    <location>
        <begin position="230"/>
        <end position="301"/>
    </location>
</feature>
<feature type="region of interest" description="Disordered" evidence="1">
    <location>
        <begin position="151"/>
        <end position="196"/>
    </location>
</feature>
<feature type="compositionally biased region" description="Polar residues" evidence="1">
    <location>
        <begin position="254"/>
        <end position="282"/>
    </location>
</feature>
<feature type="region of interest" description="Disordered" evidence="1">
    <location>
        <begin position="580"/>
        <end position="676"/>
    </location>
</feature>
<protein>
    <submittedName>
        <fullName evidence="2">Uncharacterized protein</fullName>
    </submittedName>
</protein>
<feature type="region of interest" description="Disordered" evidence="1">
    <location>
        <begin position="435"/>
        <end position="474"/>
    </location>
</feature>
<evidence type="ECO:0000256" key="1">
    <source>
        <dbReference type="SAM" id="MobiDB-lite"/>
    </source>
</evidence>
<dbReference type="EMBL" id="KZ819605">
    <property type="protein sequence ID" value="PWN32901.1"/>
    <property type="molecule type" value="Genomic_DNA"/>
</dbReference>
<feature type="compositionally biased region" description="Low complexity" evidence="1">
    <location>
        <begin position="582"/>
        <end position="591"/>
    </location>
</feature>
<dbReference type="InParanoid" id="A0A316V8V6"/>
<organism evidence="2 3">
    <name type="scientific">Meira miltonrushii</name>
    <dbReference type="NCBI Taxonomy" id="1280837"/>
    <lineage>
        <taxon>Eukaryota</taxon>
        <taxon>Fungi</taxon>
        <taxon>Dikarya</taxon>
        <taxon>Basidiomycota</taxon>
        <taxon>Ustilaginomycotina</taxon>
        <taxon>Exobasidiomycetes</taxon>
        <taxon>Exobasidiales</taxon>
        <taxon>Brachybasidiaceae</taxon>
        <taxon>Meira</taxon>
    </lineage>
</organism>
<proteinExistence type="predicted"/>
<gene>
    <name evidence="2" type="ORF">FA14DRAFT_79267</name>
</gene>
<dbReference type="GeneID" id="37024683"/>
<feature type="compositionally biased region" description="Polar residues" evidence="1">
    <location>
        <begin position="290"/>
        <end position="301"/>
    </location>
</feature>
<feature type="compositionally biased region" description="Polar residues" evidence="1">
    <location>
        <begin position="771"/>
        <end position="780"/>
    </location>
</feature>
<dbReference type="Proteomes" id="UP000245771">
    <property type="component" value="Unassembled WGS sequence"/>
</dbReference>
<keyword evidence="3" id="KW-1185">Reference proteome</keyword>